<geneLocation type="plasmid" evidence="2 3">
    <name>pACIX902</name>
</geneLocation>
<gene>
    <name evidence="2" type="ordered locus">AciX9_3963</name>
</gene>
<dbReference type="AlphaFoldDB" id="E8X6T9"/>
<evidence type="ECO:0000256" key="1">
    <source>
        <dbReference type="SAM" id="MobiDB-lite"/>
    </source>
</evidence>
<dbReference type="KEGG" id="acm:AciX9_3963"/>
<sequence length="121" mass="13370">MNKFGLLDEEDDAQPTQQTAQASLTDRLAAFPAVTPRPRVDLAAVDAAGAAHGFVSREASPYQPLQQGRRRRAIPSEPTRHLAIRLTASAYDRFVAYADLHKLTYHDALTRLMDESGVNPR</sequence>
<feature type="region of interest" description="Disordered" evidence="1">
    <location>
        <begin position="1"/>
        <end position="21"/>
    </location>
</feature>
<accession>E8X6T9</accession>
<dbReference type="RefSeq" id="WP_013582257.1">
    <property type="nucleotide sequence ID" value="NC_015065.1"/>
</dbReference>
<evidence type="ECO:0008006" key="4">
    <source>
        <dbReference type="Google" id="ProtNLM"/>
    </source>
</evidence>
<evidence type="ECO:0000313" key="3">
    <source>
        <dbReference type="Proteomes" id="UP000000343"/>
    </source>
</evidence>
<dbReference type="OrthoDB" id="7449507at2"/>
<keyword evidence="3" id="KW-1185">Reference proteome</keyword>
<reference evidence="3" key="1">
    <citation type="submission" date="2011-01" db="EMBL/GenBank/DDBJ databases">
        <title>Complete sequence of plasmid2 of Acidobacterium sp. MP5ACTX9.</title>
        <authorList>
            <consortium name="US DOE Joint Genome Institute"/>
            <person name="Lucas S."/>
            <person name="Copeland A."/>
            <person name="Lapidus A."/>
            <person name="Cheng J.-F."/>
            <person name="Goodwin L."/>
            <person name="Pitluck S."/>
            <person name="Teshima H."/>
            <person name="Detter J.C."/>
            <person name="Han C."/>
            <person name="Tapia R."/>
            <person name="Land M."/>
            <person name="Hauser L."/>
            <person name="Kyrpides N."/>
            <person name="Ivanova N."/>
            <person name="Ovchinnikova G."/>
            <person name="Pagani I."/>
            <person name="Rawat S.R."/>
            <person name="Mannisto M."/>
            <person name="Haggblom M.M."/>
            <person name="Woyke T."/>
        </authorList>
    </citation>
    <scope>NUCLEOTIDE SEQUENCE [LARGE SCALE GENOMIC DNA]</scope>
    <source>
        <strain evidence="3">MP5ACTX9</strain>
        <plasmid evidence="3">Plasmid pACIX902</plasmid>
    </source>
</reference>
<evidence type="ECO:0000313" key="2">
    <source>
        <dbReference type="EMBL" id="ADW71239.1"/>
    </source>
</evidence>
<name>E8X6T9_GRATM</name>
<dbReference type="Proteomes" id="UP000000343">
    <property type="component" value="Plasmid pACIX902"/>
</dbReference>
<dbReference type="HOGENOM" id="CLU_2034787_0_0_0"/>
<organism evidence="3">
    <name type="scientific">Granulicella tundricola (strain ATCC BAA-1859 / DSM 23138 / MP5ACTX9)</name>
    <dbReference type="NCBI Taxonomy" id="1198114"/>
    <lineage>
        <taxon>Bacteria</taxon>
        <taxon>Pseudomonadati</taxon>
        <taxon>Acidobacteriota</taxon>
        <taxon>Terriglobia</taxon>
        <taxon>Terriglobales</taxon>
        <taxon>Acidobacteriaceae</taxon>
        <taxon>Granulicella</taxon>
    </lineage>
</organism>
<keyword evidence="2" id="KW-0614">Plasmid</keyword>
<proteinExistence type="predicted"/>
<protein>
    <recommendedName>
        <fullName evidence="4">Stability/partitioning determinant</fullName>
    </recommendedName>
</protein>
<dbReference type="EMBL" id="CP002482">
    <property type="protein sequence ID" value="ADW71239.1"/>
    <property type="molecule type" value="Genomic_DNA"/>
</dbReference>